<keyword evidence="1 4" id="KW-0808">Transferase</keyword>
<evidence type="ECO:0000256" key="1">
    <source>
        <dbReference type="ARBA" id="ARBA00022679"/>
    </source>
</evidence>
<keyword evidence="2 4" id="KW-0012">Acyltransferase</keyword>
<proteinExistence type="predicted"/>
<dbReference type="PROSITE" id="PS51186">
    <property type="entry name" value="GNAT"/>
    <property type="match status" value="1"/>
</dbReference>
<dbReference type="Proteomes" id="UP001597262">
    <property type="component" value="Unassembled WGS sequence"/>
</dbReference>
<sequence>MTDTDKLIILEPMQAKYNRQVSYLLVHGFRGKFYPLTKLGDNELALFFEKLLDHFPEQNASQRMVAIQEGEVIGTLLVKWKVESGSDDKTVKHQQNSQPEPRLWQAFSSFGKWNVIKMMTGLHLLSHKPQVGEYYIADLSVHPHHQGKGTGKLLLQWAKQYAHSHPSFKFLSLHVSSRNLGAKRLYEQLSFCTHEKERSPLRFLFFREWKWDYMTLEKEPL</sequence>
<dbReference type="InterPro" id="IPR050680">
    <property type="entry name" value="YpeA/RimI_acetyltransf"/>
</dbReference>
<dbReference type="PANTHER" id="PTHR43420:SF52">
    <property type="entry name" value="N-ACETYLTRANSFERASE YODP"/>
    <property type="match status" value="1"/>
</dbReference>
<comment type="caution">
    <text evidence="4">The sequence shown here is derived from an EMBL/GenBank/DDBJ whole genome shotgun (WGS) entry which is preliminary data.</text>
</comment>
<gene>
    <name evidence="4" type="ORF">ACFQ3W_06255</name>
</gene>
<dbReference type="InterPro" id="IPR016181">
    <property type="entry name" value="Acyl_CoA_acyltransferase"/>
</dbReference>
<dbReference type="GO" id="GO:0016746">
    <property type="term" value="F:acyltransferase activity"/>
    <property type="evidence" value="ECO:0007669"/>
    <property type="project" value="UniProtKB-KW"/>
</dbReference>
<evidence type="ECO:0000313" key="5">
    <source>
        <dbReference type="Proteomes" id="UP001597262"/>
    </source>
</evidence>
<dbReference type="InterPro" id="IPR000182">
    <property type="entry name" value="GNAT_dom"/>
</dbReference>
<evidence type="ECO:0000313" key="4">
    <source>
        <dbReference type="EMBL" id="MFD1175908.1"/>
    </source>
</evidence>
<dbReference type="Pfam" id="PF00583">
    <property type="entry name" value="Acetyltransf_1"/>
    <property type="match status" value="1"/>
</dbReference>
<dbReference type="PANTHER" id="PTHR43420">
    <property type="entry name" value="ACETYLTRANSFERASE"/>
    <property type="match status" value="1"/>
</dbReference>
<dbReference type="EC" id="2.3.1.-" evidence="4"/>
<organism evidence="4 5">
    <name type="scientific">Paenibacillus puldeungensis</name>
    <dbReference type="NCBI Taxonomy" id="696536"/>
    <lineage>
        <taxon>Bacteria</taxon>
        <taxon>Bacillati</taxon>
        <taxon>Bacillota</taxon>
        <taxon>Bacilli</taxon>
        <taxon>Bacillales</taxon>
        <taxon>Paenibacillaceae</taxon>
        <taxon>Paenibacillus</taxon>
    </lineage>
</organism>
<protein>
    <submittedName>
        <fullName evidence="4">GNAT family N-acetyltransferase</fullName>
        <ecNumber evidence="4">2.3.1.-</ecNumber>
    </submittedName>
</protein>
<accession>A0ABW3RTV9</accession>
<evidence type="ECO:0000259" key="3">
    <source>
        <dbReference type="PROSITE" id="PS51186"/>
    </source>
</evidence>
<dbReference type="SUPFAM" id="SSF55729">
    <property type="entry name" value="Acyl-CoA N-acyltransferases (Nat)"/>
    <property type="match status" value="1"/>
</dbReference>
<feature type="domain" description="N-acetyltransferase" evidence="3">
    <location>
        <begin position="23"/>
        <end position="219"/>
    </location>
</feature>
<dbReference type="EMBL" id="JBHTLM010000003">
    <property type="protein sequence ID" value="MFD1175908.1"/>
    <property type="molecule type" value="Genomic_DNA"/>
</dbReference>
<dbReference type="CDD" id="cd04301">
    <property type="entry name" value="NAT_SF"/>
    <property type="match status" value="1"/>
</dbReference>
<dbReference type="RefSeq" id="WP_379317731.1">
    <property type="nucleotide sequence ID" value="NZ_JBHTLM010000003.1"/>
</dbReference>
<name>A0ABW3RTV9_9BACL</name>
<dbReference type="Gene3D" id="3.40.630.30">
    <property type="match status" value="1"/>
</dbReference>
<keyword evidence="5" id="KW-1185">Reference proteome</keyword>
<evidence type="ECO:0000256" key="2">
    <source>
        <dbReference type="ARBA" id="ARBA00023315"/>
    </source>
</evidence>
<reference evidence="5" key="1">
    <citation type="journal article" date="2019" name="Int. J. Syst. Evol. Microbiol.">
        <title>The Global Catalogue of Microorganisms (GCM) 10K type strain sequencing project: providing services to taxonomists for standard genome sequencing and annotation.</title>
        <authorList>
            <consortium name="The Broad Institute Genomics Platform"/>
            <consortium name="The Broad Institute Genome Sequencing Center for Infectious Disease"/>
            <person name="Wu L."/>
            <person name="Ma J."/>
        </authorList>
    </citation>
    <scope>NUCLEOTIDE SEQUENCE [LARGE SCALE GENOMIC DNA]</scope>
    <source>
        <strain evidence="5">CCUG 59189</strain>
    </source>
</reference>